<dbReference type="PROSITE" id="PS51084">
    <property type="entry name" value="HIT_2"/>
    <property type="match status" value="1"/>
</dbReference>
<evidence type="ECO:0000259" key="2">
    <source>
        <dbReference type="PROSITE" id="PS51084"/>
    </source>
</evidence>
<dbReference type="SUPFAM" id="SSF54197">
    <property type="entry name" value="HIT-like"/>
    <property type="match status" value="1"/>
</dbReference>
<dbReference type="PIRSF" id="PIRSF000714">
    <property type="entry name" value="HIT"/>
    <property type="match status" value="1"/>
</dbReference>
<feature type="domain" description="HIT" evidence="2">
    <location>
        <begin position="34"/>
        <end position="103"/>
    </location>
</feature>
<evidence type="ECO:0000313" key="3">
    <source>
        <dbReference type="EMBL" id="TVT60008.1"/>
    </source>
</evidence>
<dbReference type="GO" id="GO:0003824">
    <property type="term" value="F:catalytic activity"/>
    <property type="evidence" value="ECO:0007669"/>
    <property type="project" value="InterPro"/>
</dbReference>
<protein>
    <submittedName>
        <fullName evidence="3">HIT domain-containing protein</fullName>
    </submittedName>
</protein>
<name>A0A558DG72_9GAMM</name>
<sequence length="135" mass="15430">MFRLHPRLEADTLAICQLTLCEVRLMDDRRFPWLILVPRRVQITELHQLTPNDQQLLMIESSLASRVLELNFSLDKINVAALGNVVSQLHWHVVARRTDDPCWPGPVWGCGERQPYQADAKSALITTLQSGFNDV</sequence>
<reference evidence="3 4" key="1">
    <citation type="submission" date="2019-07" db="EMBL/GenBank/DDBJ databases">
        <title>The pathways for chlorine oxyanion respiration interact through the shared metabolite chlorate.</title>
        <authorList>
            <person name="Barnum T.P."/>
            <person name="Cheng Y."/>
            <person name="Hill K.A."/>
            <person name="Lucas L.N."/>
            <person name="Carlson H.K."/>
            <person name="Coates J.D."/>
        </authorList>
    </citation>
    <scope>NUCLEOTIDE SEQUENCE [LARGE SCALE GENOMIC DNA]</scope>
    <source>
        <strain evidence="3">BK-3</strain>
    </source>
</reference>
<dbReference type="Proteomes" id="UP000317355">
    <property type="component" value="Unassembled WGS sequence"/>
</dbReference>
<comment type="caution">
    <text evidence="3">The sequence shown here is derived from an EMBL/GenBank/DDBJ whole genome shotgun (WGS) entry which is preliminary data.</text>
</comment>
<evidence type="ECO:0000256" key="1">
    <source>
        <dbReference type="PROSITE-ProRule" id="PRU00464"/>
    </source>
</evidence>
<dbReference type="InterPro" id="IPR026026">
    <property type="entry name" value="HIT_Hint"/>
</dbReference>
<organism evidence="3 4">
    <name type="scientific">Sedimenticola thiotaurini</name>
    <dbReference type="NCBI Taxonomy" id="1543721"/>
    <lineage>
        <taxon>Bacteria</taxon>
        <taxon>Pseudomonadati</taxon>
        <taxon>Pseudomonadota</taxon>
        <taxon>Gammaproteobacteria</taxon>
        <taxon>Chromatiales</taxon>
        <taxon>Sedimenticolaceae</taxon>
        <taxon>Sedimenticola</taxon>
    </lineage>
</organism>
<dbReference type="InterPro" id="IPR011146">
    <property type="entry name" value="HIT-like"/>
</dbReference>
<dbReference type="Gene3D" id="3.30.428.10">
    <property type="entry name" value="HIT-like"/>
    <property type="match status" value="1"/>
</dbReference>
<dbReference type="EMBL" id="VMRY01000003">
    <property type="protein sequence ID" value="TVT60008.1"/>
    <property type="molecule type" value="Genomic_DNA"/>
</dbReference>
<dbReference type="AlphaFoldDB" id="A0A558DG72"/>
<proteinExistence type="predicted"/>
<dbReference type="InterPro" id="IPR036265">
    <property type="entry name" value="HIT-like_sf"/>
</dbReference>
<comment type="caution">
    <text evidence="1">Lacks conserved residue(s) required for the propagation of feature annotation.</text>
</comment>
<evidence type="ECO:0000313" key="4">
    <source>
        <dbReference type="Proteomes" id="UP000317355"/>
    </source>
</evidence>
<gene>
    <name evidence="3" type="ORF">FHK82_02140</name>
</gene>
<dbReference type="Pfam" id="PF01230">
    <property type="entry name" value="HIT"/>
    <property type="match status" value="1"/>
</dbReference>
<accession>A0A558DG72</accession>